<dbReference type="PIRSF" id="PIRSF003097">
    <property type="entry name" value="FtsX"/>
    <property type="match status" value="1"/>
</dbReference>
<dbReference type="Proteomes" id="UP000176951">
    <property type="component" value="Unassembled WGS sequence"/>
</dbReference>
<feature type="domain" description="ABC3 transporter permease C-terminal" evidence="12">
    <location>
        <begin position="179"/>
        <end position="295"/>
    </location>
</feature>
<proteinExistence type="inferred from homology"/>
<evidence type="ECO:0000256" key="7">
    <source>
        <dbReference type="ARBA" id="ARBA00022989"/>
    </source>
</evidence>
<dbReference type="GO" id="GO:0005886">
    <property type="term" value="C:plasma membrane"/>
    <property type="evidence" value="ECO:0007669"/>
    <property type="project" value="UniProtKB-SubCell"/>
</dbReference>
<feature type="transmembrane region" description="Helical" evidence="11">
    <location>
        <begin position="176"/>
        <end position="203"/>
    </location>
</feature>
<evidence type="ECO:0000313" key="15">
    <source>
        <dbReference type="Proteomes" id="UP000176951"/>
    </source>
</evidence>
<evidence type="ECO:0000256" key="8">
    <source>
        <dbReference type="ARBA" id="ARBA00023136"/>
    </source>
</evidence>
<dbReference type="Gene3D" id="3.30.70.3040">
    <property type="match status" value="1"/>
</dbReference>
<gene>
    <name evidence="14" type="ORF">A3A97_03015</name>
</gene>
<evidence type="ECO:0000256" key="9">
    <source>
        <dbReference type="ARBA" id="ARBA00023306"/>
    </source>
</evidence>
<dbReference type="InterPro" id="IPR003838">
    <property type="entry name" value="ABC3_permease_C"/>
</dbReference>
<keyword evidence="4 10" id="KW-1003">Cell membrane</keyword>
<protein>
    <recommendedName>
        <fullName evidence="3 10">Cell division protein FtsX</fullName>
    </recommendedName>
</protein>
<keyword evidence="5 10" id="KW-0132">Cell division</keyword>
<evidence type="ECO:0000256" key="1">
    <source>
        <dbReference type="ARBA" id="ARBA00004651"/>
    </source>
</evidence>
<feature type="domain" description="FtsX extracellular" evidence="13">
    <location>
        <begin position="57"/>
        <end position="144"/>
    </location>
</feature>
<dbReference type="InterPro" id="IPR004513">
    <property type="entry name" value="FtsX"/>
</dbReference>
<evidence type="ECO:0000256" key="6">
    <source>
        <dbReference type="ARBA" id="ARBA00022692"/>
    </source>
</evidence>
<comment type="subcellular location">
    <subcellularLocation>
        <location evidence="1">Cell membrane</location>
        <topology evidence="1">Multi-pass membrane protein</topology>
    </subcellularLocation>
</comment>
<dbReference type="Pfam" id="PF02687">
    <property type="entry name" value="FtsX"/>
    <property type="match status" value="1"/>
</dbReference>
<reference evidence="14 15" key="1">
    <citation type="journal article" date="2016" name="Nat. Commun.">
        <title>Thousands of microbial genomes shed light on interconnected biogeochemical processes in an aquifer system.</title>
        <authorList>
            <person name="Anantharaman K."/>
            <person name="Brown C.T."/>
            <person name="Hug L.A."/>
            <person name="Sharon I."/>
            <person name="Castelle C.J."/>
            <person name="Probst A.J."/>
            <person name="Thomas B.C."/>
            <person name="Singh A."/>
            <person name="Wilkins M.J."/>
            <person name="Karaoz U."/>
            <person name="Brodie E.L."/>
            <person name="Williams K.H."/>
            <person name="Hubbard S.S."/>
            <person name="Banfield J.F."/>
        </authorList>
    </citation>
    <scope>NUCLEOTIDE SEQUENCE [LARGE SCALE GENOMIC DNA]</scope>
</reference>
<feature type="transmembrane region" description="Helical" evidence="11">
    <location>
        <begin position="224"/>
        <end position="251"/>
    </location>
</feature>
<dbReference type="EMBL" id="MHSW01000022">
    <property type="protein sequence ID" value="OHA51485.1"/>
    <property type="molecule type" value="Genomic_DNA"/>
</dbReference>
<dbReference type="Pfam" id="PF18075">
    <property type="entry name" value="FtsX_ECD"/>
    <property type="match status" value="1"/>
</dbReference>
<dbReference type="PANTHER" id="PTHR47755:SF1">
    <property type="entry name" value="CELL DIVISION PROTEIN FTSX"/>
    <property type="match status" value="1"/>
</dbReference>
<evidence type="ECO:0000256" key="3">
    <source>
        <dbReference type="ARBA" id="ARBA00021907"/>
    </source>
</evidence>
<dbReference type="GO" id="GO:0051301">
    <property type="term" value="P:cell division"/>
    <property type="evidence" value="ECO:0007669"/>
    <property type="project" value="UniProtKB-KW"/>
</dbReference>
<evidence type="ECO:0000256" key="5">
    <source>
        <dbReference type="ARBA" id="ARBA00022618"/>
    </source>
</evidence>
<name>A0A1G2PT37_9BACT</name>
<sequence>MLTFFRIIRTGILSFWRNRWLSLATVLILVISLSILTGLVLVSKATDSLVAEIRDKVDVSAYFLPETTEEDILAVKEDLNNFPDIAEVTYISREEALLKFRDAHSDNEVILQSLDEIGDNPLEASLNIKATQASAYKAIANFLESKYSDYLDKVNYRETANIINRLFNITDTIRKVGLLASAILLFIAFLVTFNTVRMAIFSMREEISIMRLVGASNFFIRGPFLVEGILGGFLASIITFALFYAITYFLAPPISGFLSGLNLFSYYSSHLLYIFGLQLAVGVAVGIVSSTIAIRRYLEA</sequence>
<keyword evidence="9 10" id="KW-0131">Cell cycle</keyword>
<dbReference type="PANTHER" id="PTHR47755">
    <property type="entry name" value="CELL DIVISION PROTEIN FTSX"/>
    <property type="match status" value="1"/>
</dbReference>
<evidence type="ECO:0000256" key="2">
    <source>
        <dbReference type="ARBA" id="ARBA00007379"/>
    </source>
</evidence>
<dbReference type="AlphaFoldDB" id="A0A1G2PT37"/>
<comment type="caution">
    <text evidence="14">The sequence shown here is derived from an EMBL/GenBank/DDBJ whole genome shotgun (WGS) entry which is preliminary data.</text>
</comment>
<keyword evidence="8 10" id="KW-0472">Membrane</keyword>
<keyword evidence="6 11" id="KW-0812">Transmembrane</keyword>
<evidence type="ECO:0000256" key="11">
    <source>
        <dbReference type="SAM" id="Phobius"/>
    </source>
</evidence>
<keyword evidence="7 11" id="KW-1133">Transmembrane helix</keyword>
<evidence type="ECO:0000259" key="13">
    <source>
        <dbReference type="Pfam" id="PF18075"/>
    </source>
</evidence>
<feature type="transmembrane region" description="Helical" evidence="11">
    <location>
        <begin position="20"/>
        <end position="42"/>
    </location>
</feature>
<dbReference type="InterPro" id="IPR040690">
    <property type="entry name" value="FtsX_ECD"/>
</dbReference>
<evidence type="ECO:0000256" key="10">
    <source>
        <dbReference type="PIRNR" id="PIRNR003097"/>
    </source>
</evidence>
<comment type="similarity">
    <text evidence="2 10">Belongs to the ABC-4 integral membrane protein family. FtsX subfamily.</text>
</comment>
<evidence type="ECO:0000259" key="12">
    <source>
        <dbReference type="Pfam" id="PF02687"/>
    </source>
</evidence>
<organism evidence="14 15">
    <name type="scientific">Candidatus Terrybacteria bacterium RIFCSPLOWO2_01_FULL_40_23</name>
    <dbReference type="NCBI Taxonomy" id="1802366"/>
    <lineage>
        <taxon>Bacteria</taxon>
        <taxon>Candidatus Terryibacteriota</taxon>
    </lineage>
</organism>
<feature type="transmembrane region" description="Helical" evidence="11">
    <location>
        <begin position="271"/>
        <end position="294"/>
    </location>
</feature>
<evidence type="ECO:0000313" key="14">
    <source>
        <dbReference type="EMBL" id="OHA51485.1"/>
    </source>
</evidence>
<evidence type="ECO:0000256" key="4">
    <source>
        <dbReference type="ARBA" id="ARBA00022475"/>
    </source>
</evidence>
<accession>A0A1G2PT37</accession>